<evidence type="ECO:0000256" key="1">
    <source>
        <dbReference type="SAM" id="MobiDB-lite"/>
    </source>
</evidence>
<gene>
    <name evidence="2" type="ORF">KQX54_018862</name>
</gene>
<dbReference type="EMBL" id="JAHXZJ010002609">
    <property type="protein sequence ID" value="KAH0540654.1"/>
    <property type="molecule type" value="Genomic_DNA"/>
</dbReference>
<feature type="non-terminal residue" evidence="2">
    <location>
        <position position="68"/>
    </location>
</feature>
<name>A0AAV7I4F4_COTGL</name>
<dbReference type="AlphaFoldDB" id="A0AAV7I4F4"/>
<sequence>MSKRVGGRIGGESDSRKHQVPDQDLVRSGAWKREGETLFSDECLLRQSVQVRRATYLILLLSLTEFFA</sequence>
<evidence type="ECO:0000313" key="2">
    <source>
        <dbReference type="EMBL" id="KAH0540654.1"/>
    </source>
</evidence>
<feature type="region of interest" description="Disordered" evidence="1">
    <location>
        <begin position="1"/>
        <end position="22"/>
    </location>
</feature>
<evidence type="ECO:0000313" key="3">
    <source>
        <dbReference type="Proteomes" id="UP000826195"/>
    </source>
</evidence>
<accession>A0AAV7I4F4</accession>
<comment type="caution">
    <text evidence="2">The sequence shown here is derived from an EMBL/GenBank/DDBJ whole genome shotgun (WGS) entry which is preliminary data.</text>
</comment>
<reference evidence="2 3" key="1">
    <citation type="journal article" date="2021" name="J. Hered.">
        <title>A chromosome-level genome assembly of the parasitoid wasp, Cotesia glomerata (Hymenoptera: Braconidae).</title>
        <authorList>
            <person name="Pinto B.J."/>
            <person name="Weis J.J."/>
            <person name="Gamble T."/>
            <person name="Ode P.J."/>
            <person name="Paul R."/>
            <person name="Zaspel J.M."/>
        </authorList>
    </citation>
    <scope>NUCLEOTIDE SEQUENCE [LARGE SCALE GENOMIC DNA]</scope>
    <source>
        <strain evidence="2">CgM1</strain>
    </source>
</reference>
<dbReference type="Proteomes" id="UP000826195">
    <property type="component" value="Unassembled WGS sequence"/>
</dbReference>
<keyword evidence="3" id="KW-1185">Reference proteome</keyword>
<feature type="compositionally biased region" description="Basic and acidic residues" evidence="1">
    <location>
        <begin position="11"/>
        <end position="22"/>
    </location>
</feature>
<organism evidence="2 3">
    <name type="scientific">Cotesia glomerata</name>
    <name type="common">Lepidopteran parasitic wasp</name>
    <name type="synonym">Apanteles glomeratus</name>
    <dbReference type="NCBI Taxonomy" id="32391"/>
    <lineage>
        <taxon>Eukaryota</taxon>
        <taxon>Metazoa</taxon>
        <taxon>Ecdysozoa</taxon>
        <taxon>Arthropoda</taxon>
        <taxon>Hexapoda</taxon>
        <taxon>Insecta</taxon>
        <taxon>Pterygota</taxon>
        <taxon>Neoptera</taxon>
        <taxon>Endopterygota</taxon>
        <taxon>Hymenoptera</taxon>
        <taxon>Apocrita</taxon>
        <taxon>Ichneumonoidea</taxon>
        <taxon>Braconidae</taxon>
        <taxon>Microgastrinae</taxon>
        <taxon>Cotesia</taxon>
    </lineage>
</organism>
<proteinExistence type="predicted"/>
<protein>
    <submittedName>
        <fullName evidence="2">Uncharacterized protein</fullName>
    </submittedName>
</protein>